<name>A0A6J5T968_9CAUD</name>
<evidence type="ECO:0000313" key="1">
    <source>
        <dbReference type="EMBL" id="CAB4240703.1"/>
    </source>
</evidence>
<accession>A0A6J5T968</accession>
<gene>
    <name evidence="1" type="ORF">UFOVP38_64</name>
</gene>
<organism evidence="1">
    <name type="scientific">uncultured Caudovirales phage</name>
    <dbReference type="NCBI Taxonomy" id="2100421"/>
    <lineage>
        <taxon>Viruses</taxon>
        <taxon>Duplodnaviria</taxon>
        <taxon>Heunggongvirae</taxon>
        <taxon>Uroviricota</taxon>
        <taxon>Caudoviricetes</taxon>
        <taxon>Peduoviridae</taxon>
        <taxon>Maltschvirus</taxon>
        <taxon>Maltschvirus maltsch</taxon>
    </lineage>
</organism>
<dbReference type="EMBL" id="LR797812">
    <property type="protein sequence ID" value="CAB4240703.1"/>
    <property type="molecule type" value="Genomic_DNA"/>
</dbReference>
<proteinExistence type="predicted"/>
<feature type="non-terminal residue" evidence="1">
    <location>
        <position position="59"/>
    </location>
</feature>
<protein>
    <submittedName>
        <fullName evidence="1">Uncharacterized protein</fullName>
    </submittedName>
</protein>
<sequence length="59" mass="7416">MQARIVRRPEGWYNVETRVWYWPFWTHRRMCYSGTKESEYRCEAMAWAKYYTNPEITVM</sequence>
<reference evidence="1" key="1">
    <citation type="submission" date="2020-05" db="EMBL/GenBank/DDBJ databases">
        <authorList>
            <person name="Chiriac C."/>
            <person name="Salcher M."/>
            <person name="Ghai R."/>
            <person name="Kavagutti S V."/>
        </authorList>
    </citation>
    <scope>NUCLEOTIDE SEQUENCE</scope>
</reference>